<dbReference type="RefSeq" id="WP_155335288.1">
    <property type="nucleotide sequence ID" value="NZ_BAAABN010000042.1"/>
</dbReference>
<keyword evidence="3" id="KW-1185">Reference proteome</keyword>
<dbReference type="OrthoDB" id="3542319at2"/>
<sequence>MINLRHAAAAAFVVTGLLSTPAFAASPGGYADVVVKGSQISVTGQGNVSAPPDLMRLQAGVEVRRATAGEAFKAARLAAAKLTKALLGSGLAEKDLRTSELTLGPEYENYPKIVGYRATQGVEAVVRDLTKADKVIDAAAAVGEDARLNGISFEISDQNAILVAARDAAYRDATAKAEHYAKLTGRKLGKILTVREDGGHAPGPIPFHGAMAMADKASISPGQQAVGLTVDITFELK</sequence>
<comment type="caution">
    <text evidence="2">The sequence shown here is derived from an EMBL/GenBank/DDBJ whole genome shotgun (WGS) entry which is preliminary data.</text>
</comment>
<dbReference type="Gene3D" id="3.30.110.170">
    <property type="entry name" value="Protein of unknown function (DUF541), domain 1"/>
    <property type="match status" value="1"/>
</dbReference>
<dbReference type="PANTHER" id="PTHR34387:SF1">
    <property type="entry name" value="PERIPLASMIC IMMUNOGENIC PROTEIN"/>
    <property type="match status" value="1"/>
</dbReference>
<protein>
    <submittedName>
        <fullName evidence="2">SIMPL domain-containing protein</fullName>
    </submittedName>
</protein>
<dbReference type="Pfam" id="PF04402">
    <property type="entry name" value="SIMPL"/>
    <property type="match status" value="1"/>
</dbReference>
<feature type="signal peptide" evidence="1">
    <location>
        <begin position="1"/>
        <end position="24"/>
    </location>
</feature>
<evidence type="ECO:0000313" key="3">
    <source>
        <dbReference type="Proteomes" id="UP000334990"/>
    </source>
</evidence>
<dbReference type="GO" id="GO:0006974">
    <property type="term" value="P:DNA damage response"/>
    <property type="evidence" value="ECO:0007669"/>
    <property type="project" value="TreeGrafter"/>
</dbReference>
<proteinExistence type="predicted"/>
<feature type="chain" id="PRO_5024285914" evidence="1">
    <location>
        <begin position="25"/>
        <end position="237"/>
    </location>
</feature>
<dbReference type="InterPro" id="IPR007497">
    <property type="entry name" value="SIMPL/DUF541"/>
</dbReference>
<evidence type="ECO:0000313" key="2">
    <source>
        <dbReference type="EMBL" id="GER98846.1"/>
    </source>
</evidence>
<dbReference type="PANTHER" id="PTHR34387">
    <property type="entry name" value="SLR1258 PROTEIN"/>
    <property type="match status" value="1"/>
</dbReference>
<keyword evidence="1" id="KW-0732">Signal</keyword>
<name>A0A5M3VPX6_9ACTN</name>
<dbReference type="Gene3D" id="3.30.70.2970">
    <property type="entry name" value="Protein of unknown function (DUF541), domain 2"/>
    <property type="match status" value="1"/>
</dbReference>
<dbReference type="AlphaFoldDB" id="A0A5M3VPX6"/>
<reference evidence="2 3" key="1">
    <citation type="submission" date="2019-10" db="EMBL/GenBank/DDBJ databases">
        <title>Whole genome shotgun sequence of Acrocarpospora corrugata NBRC 13972.</title>
        <authorList>
            <person name="Ichikawa N."/>
            <person name="Kimura A."/>
            <person name="Kitahashi Y."/>
            <person name="Komaki H."/>
            <person name="Oguchi A."/>
        </authorList>
    </citation>
    <scope>NUCLEOTIDE SEQUENCE [LARGE SCALE GENOMIC DNA]</scope>
    <source>
        <strain evidence="2 3">NBRC 13972</strain>
    </source>
</reference>
<dbReference type="Proteomes" id="UP000334990">
    <property type="component" value="Unassembled WGS sequence"/>
</dbReference>
<dbReference type="EMBL" id="BLAD01000038">
    <property type="protein sequence ID" value="GER98846.1"/>
    <property type="molecule type" value="Genomic_DNA"/>
</dbReference>
<dbReference type="InterPro" id="IPR052022">
    <property type="entry name" value="26kDa_periplasmic_antigen"/>
</dbReference>
<organism evidence="2 3">
    <name type="scientific">Acrocarpospora corrugata</name>
    <dbReference type="NCBI Taxonomy" id="35763"/>
    <lineage>
        <taxon>Bacteria</taxon>
        <taxon>Bacillati</taxon>
        <taxon>Actinomycetota</taxon>
        <taxon>Actinomycetes</taxon>
        <taxon>Streptosporangiales</taxon>
        <taxon>Streptosporangiaceae</taxon>
        <taxon>Acrocarpospora</taxon>
    </lineage>
</organism>
<gene>
    <name evidence="2" type="primary">bp26</name>
    <name evidence="2" type="ORF">Acor_09100</name>
</gene>
<accession>A0A5M3VPX6</accession>
<evidence type="ECO:0000256" key="1">
    <source>
        <dbReference type="SAM" id="SignalP"/>
    </source>
</evidence>